<dbReference type="EC" id="4.1.2.13" evidence="6"/>
<dbReference type="InterPro" id="IPR013785">
    <property type="entry name" value="Aldolase_TIM"/>
</dbReference>
<dbReference type="EMBL" id="HBKQ01040617">
    <property type="protein sequence ID" value="CAE2263719.1"/>
    <property type="molecule type" value="Transcribed_RNA"/>
</dbReference>
<dbReference type="GO" id="GO:0006094">
    <property type="term" value="P:gluconeogenesis"/>
    <property type="evidence" value="ECO:0007669"/>
    <property type="project" value="TreeGrafter"/>
</dbReference>
<keyword evidence="7" id="KW-0479">Metal-binding</keyword>
<evidence type="ECO:0000256" key="1">
    <source>
        <dbReference type="ARBA" id="ARBA00000441"/>
    </source>
</evidence>
<accession>A0A7S4JHE4</accession>
<dbReference type="NCBIfam" id="TIGR01520">
    <property type="entry name" value="FruBisAldo_II_A"/>
    <property type="match status" value="1"/>
</dbReference>
<evidence type="ECO:0000313" key="11">
    <source>
        <dbReference type="EMBL" id="CAE2263719.1"/>
    </source>
</evidence>
<dbReference type="GO" id="GO:0008270">
    <property type="term" value="F:zinc ion binding"/>
    <property type="evidence" value="ECO:0007669"/>
    <property type="project" value="InterPro"/>
</dbReference>
<evidence type="ECO:0000256" key="4">
    <source>
        <dbReference type="ARBA" id="ARBA00004714"/>
    </source>
</evidence>
<dbReference type="GO" id="GO:0004332">
    <property type="term" value="F:fructose-bisphosphate aldolase activity"/>
    <property type="evidence" value="ECO:0007669"/>
    <property type="project" value="UniProtKB-EC"/>
</dbReference>
<dbReference type="Pfam" id="PF01116">
    <property type="entry name" value="F_bP_aldolase"/>
    <property type="match status" value="1"/>
</dbReference>
<evidence type="ECO:0000256" key="7">
    <source>
        <dbReference type="ARBA" id="ARBA00022723"/>
    </source>
</evidence>
<dbReference type="GO" id="GO:0006096">
    <property type="term" value="P:glycolytic process"/>
    <property type="evidence" value="ECO:0007669"/>
    <property type="project" value="UniProtKB-UniPathway"/>
</dbReference>
<keyword evidence="9" id="KW-0324">Glycolysis</keyword>
<proteinExistence type="inferred from homology"/>
<evidence type="ECO:0000256" key="10">
    <source>
        <dbReference type="ARBA" id="ARBA00023239"/>
    </source>
</evidence>
<evidence type="ECO:0000256" key="2">
    <source>
        <dbReference type="ARBA" id="ARBA00001947"/>
    </source>
</evidence>
<evidence type="ECO:0000256" key="5">
    <source>
        <dbReference type="ARBA" id="ARBA00005812"/>
    </source>
</evidence>
<comment type="catalytic activity">
    <reaction evidence="1">
        <text>beta-D-fructose 1,6-bisphosphate = D-glyceraldehyde 3-phosphate + dihydroxyacetone phosphate</text>
        <dbReference type="Rhea" id="RHEA:14729"/>
        <dbReference type="ChEBI" id="CHEBI:32966"/>
        <dbReference type="ChEBI" id="CHEBI:57642"/>
        <dbReference type="ChEBI" id="CHEBI:59776"/>
        <dbReference type="EC" id="4.1.2.13"/>
    </reaction>
</comment>
<dbReference type="PIRSF" id="PIRSF001359">
    <property type="entry name" value="F_bP_aldolase_II"/>
    <property type="match status" value="1"/>
</dbReference>
<comment type="cofactor">
    <cofactor evidence="2">
        <name>Zn(2+)</name>
        <dbReference type="ChEBI" id="CHEBI:29105"/>
    </cofactor>
</comment>
<evidence type="ECO:0000256" key="9">
    <source>
        <dbReference type="ARBA" id="ARBA00023152"/>
    </source>
</evidence>
<dbReference type="PROSITE" id="PS00602">
    <property type="entry name" value="ALDOLASE_CLASS_II_1"/>
    <property type="match status" value="1"/>
</dbReference>
<dbReference type="AlphaFoldDB" id="A0A7S4JHE4"/>
<gene>
    <name evidence="11" type="ORF">OAUR00152_LOCUS27983</name>
</gene>
<dbReference type="UniPathway" id="UPA00109">
    <property type="reaction ID" value="UER00183"/>
</dbReference>
<sequence length="388" mass="42500">MCDVPPGVVTGDNLLKLLQHAKDNGYAIPAFNCTSSSTCNAVLEAAKKNNSPVMIQASNGGGAFYAGKSCKDPNAAAAGSVAMALHVRAVAPYYGVPVVLHSDHCAKKLLPWFDKMLEADEEYFTQYGEPLFSSHMLDLSEEPDEENIAICEKYFQRMVRMKMWLEMEIGITGGEEDGVSNEDVDPEKLYTTPEQVWSVYEALSKIGDMFSIAAAFGNVHGVYKPGNVSLQPERLGKHQAFAKEKLSSESDKPIFLVMHGGSGSTDEEIALAVKNGVVKMNIDTDTQWAYWDGLRAFEAENHDYLQGQIGNPTGADKPNKKKYDPRVWIRKAEESLVERAGVSMEKLSSKGSYEAKVPEAGTLPIYGFKPKDKSPVGAIKEAMHKIGF</sequence>
<dbReference type="InterPro" id="IPR006411">
    <property type="entry name" value="Fruct_bisP_bact"/>
</dbReference>
<dbReference type="Gene3D" id="3.20.20.70">
    <property type="entry name" value="Aldolase class I"/>
    <property type="match status" value="1"/>
</dbReference>
<comment type="pathway">
    <text evidence="4">Carbohydrate degradation; glycolysis; D-glyceraldehyde 3-phosphate and glycerone phosphate from D-glucose: step 4/4.</text>
</comment>
<comment type="function">
    <text evidence="3">Catalyzes the aldol condensation of dihydroxyacetone phosphate (DHAP or glycerone-phosphate) with glyceraldehyde 3-phosphate (G3P) to form fructose 1,6-bisphosphate (FBP) in gluconeogenesis and the reverse reaction in glycolysis.</text>
</comment>
<dbReference type="CDD" id="cd00946">
    <property type="entry name" value="FBP_aldolase_IIA"/>
    <property type="match status" value="1"/>
</dbReference>
<dbReference type="NCBIfam" id="NF006628">
    <property type="entry name" value="PRK09197.1"/>
    <property type="match status" value="1"/>
</dbReference>
<dbReference type="FunFam" id="3.20.20.70:FF:000013">
    <property type="entry name" value="Class II fructose-bisphosphate aldolase"/>
    <property type="match status" value="1"/>
</dbReference>
<dbReference type="PANTHER" id="PTHR30559:SF0">
    <property type="entry name" value="FRUCTOSE-BISPHOSPHATE ALDOLASE"/>
    <property type="match status" value="1"/>
</dbReference>
<protein>
    <recommendedName>
        <fullName evidence="6">fructose-bisphosphate aldolase</fullName>
        <ecNumber evidence="6">4.1.2.13</ecNumber>
    </recommendedName>
</protein>
<dbReference type="PROSITE" id="PS00806">
    <property type="entry name" value="ALDOLASE_CLASS_II_2"/>
    <property type="match status" value="1"/>
</dbReference>
<dbReference type="GO" id="GO:0005829">
    <property type="term" value="C:cytosol"/>
    <property type="evidence" value="ECO:0007669"/>
    <property type="project" value="TreeGrafter"/>
</dbReference>
<keyword evidence="10" id="KW-0456">Lyase</keyword>
<evidence type="ECO:0000256" key="3">
    <source>
        <dbReference type="ARBA" id="ARBA00002181"/>
    </source>
</evidence>
<organism evidence="11">
    <name type="scientific">Odontella aurita</name>
    <dbReference type="NCBI Taxonomy" id="265563"/>
    <lineage>
        <taxon>Eukaryota</taxon>
        <taxon>Sar</taxon>
        <taxon>Stramenopiles</taxon>
        <taxon>Ochrophyta</taxon>
        <taxon>Bacillariophyta</taxon>
        <taxon>Mediophyceae</taxon>
        <taxon>Biddulphiophycidae</taxon>
        <taxon>Eupodiscales</taxon>
        <taxon>Odontellaceae</taxon>
        <taxon>Odontella</taxon>
    </lineage>
</organism>
<dbReference type="SUPFAM" id="SSF51569">
    <property type="entry name" value="Aldolase"/>
    <property type="match status" value="1"/>
</dbReference>
<dbReference type="NCBIfam" id="TIGR00167">
    <property type="entry name" value="cbbA"/>
    <property type="match status" value="1"/>
</dbReference>
<evidence type="ECO:0000256" key="6">
    <source>
        <dbReference type="ARBA" id="ARBA00013068"/>
    </source>
</evidence>
<dbReference type="PANTHER" id="PTHR30559">
    <property type="entry name" value="FRUCTOSE-BISPHOSPHATE ALDOLASE CLASS 2"/>
    <property type="match status" value="1"/>
</dbReference>
<comment type="similarity">
    <text evidence="5">Belongs to the class II fructose-bisphosphate aldolase family.</text>
</comment>
<keyword evidence="8" id="KW-0862">Zinc</keyword>
<reference evidence="11" key="1">
    <citation type="submission" date="2021-01" db="EMBL/GenBank/DDBJ databases">
        <authorList>
            <person name="Corre E."/>
            <person name="Pelletier E."/>
            <person name="Niang G."/>
            <person name="Scheremetjew M."/>
            <person name="Finn R."/>
            <person name="Kale V."/>
            <person name="Holt S."/>
            <person name="Cochrane G."/>
            <person name="Meng A."/>
            <person name="Brown T."/>
            <person name="Cohen L."/>
        </authorList>
    </citation>
    <scope>NUCLEOTIDE SEQUENCE</scope>
    <source>
        <strain evidence="11">Isolate 1302-5</strain>
    </source>
</reference>
<evidence type="ECO:0000256" key="8">
    <source>
        <dbReference type="ARBA" id="ARBA00022833"/>
    </source>
</evidence>
<dbReference type="InterPro" id="IPR000771">
    <property type="entry name" value="FBA_II"/>
</dbReference>
<name>A0A7S4JHE4_9STRA</name>